<name>A0ACC1LUW8_9FUNG</name>
<accession>A0ACC1LUW8</accession>
<protein>
    <submittedName>
        <fullName evidence="1">Uncharacterized protein</fullName>
    </submittedName>
</protein>
<evidence type="ECO:0000313" key="2">
    <source>
        <dbReference type="Proteomes" id="UP001139981"/>
    </source>
</evidence>
<gene>
    <name evidence="1" type="ORF">IWW38_006029</name>
</gene>
<feature type="non-terminal residue" evidence="1">
    <location>
        <position position="274"/>
    </location>
</feature>
<evidence type="ECO:0000313" key="1">
    <source>
        <dbReference type="EMBL" id="KAJ2879962.1"/>
    </source>
</evidence>
<keyword evidence="2" id="KW-1185">Reference proteome</keyword>
<proteinExistence type="predicted"/>
<dbReference type="EMBL" id="JANBVB010003203">
    <property type="protein sequence ID" value="KAJ2879962.1"/>
    <property type="molecule type" value="Genomic_DNA"/>
</dbReference>
<sequence length="274" mass="29775">MSSQQFLAKSRVLLAARARQLPAFAFWNRNVHFVNKRDGHFSSRISELVKESSARGSDPLTKPDEPAAGGLTDALRMGRARRQGGYDRGAGMHLSMPLRAKNVEKAWDICTQKIQRDECLVSGDTLKSEAIELVLLMAKSISARALSPAIGASMEDSAAADKKRRALFGFRSALILKHVFADSLRQHDSLETVEESTEQIDIETVDLRLGLQSPSDYKDIISLLSAAIDPCMSLGNTPALAGASSDELATDIMSASVSRLMHLVFMAAEQDGVT</sequence>
<reference evidence="1" key="1">
    <citation type="submission" date="2022-07" db="EMBL/GenBank/DDBJ databases">
        <title>Phylogenomic reconstructions and comparative analyses of Kickxellomycotina fungi.</title>
        <authorList>
            <person name="Reynolds N.K."/>
            <person name="Stajich J.E."/>
            <person name="Barry K."/>
            <person name="Grigoriev I.V."/>
            <person name="Crous P."/>
            <person name="Smith M.E."/>
        </authorList>
    </citation>
    <scope>NUCLEOTIDE SEQUENCE</scope>
    <source>
        <strain evidence="1">CBS 190363</strain>
    </source>
</reference>
<comment type="caution">
    <text evidence="1">The sequence shown here is derived from an EMBL/GenBank/DDBJ whole genome shotgun (WGS) entry which is preliminary data.</text>
</comment>
<organism evidence="1 2">
    <name type="scientific">Coemansia aciculifera</name>
    <dbReference type="NCBI Taxonomy" id="417176"/>
    <lineage>
        <taxon>Eukaryota</taxon>
        <taxon>Fungi</taxon>
        <taxon>Fungi incertae sedis</taxon>
        <taxon>Zoopagomycota</taxon>
        <taxon>Kickxellomycotina</taxon>
        <taxon>Kickxellomycetes</taxon>
        <taxon>Kickxellales</taxon>
        <taxon>Kickxellaceae</taxon>
        <taxon>Coemansia</taxon>
    </lineage>
</organism>
<dbReference type="Proteomes" id="UP001139981">
    <property type="component" value="Unassembled WGS sequence"/>
</dbReference>